<sequence>MKKRKPEVPPLHMERYWSWFCCIPGLTYAQRELLLKCFGNPEALWRASDRELSYLEEKGCAFLPTVKIFRKETPPEKTEHRLKSLGIEFTSCENPRYPGRLKNLSGMPFGLFWKGKIPEEERKTVAIVGARECTRFGKETAENLAGEIARAGGVVVSGAAYGVDGAAQLAALLAGGESTAVLGCGTDIRYPAGNGRLFELLERQGTLVSEYPPGTPPRRYHFPARNRIISGLSDVTVVVEARKRSGSLITAGFAADQGKDVYAVPGRPGECLSEGCNELISQGANLFLSAESFLRTFFPEKTRQKKWCKEDLTLAPAEKLVYSSFDLHSKTLWELAECTGLSLSELGSSLLSLEEKGYIRETGQNTFAAAAWPGSS</sequence>
<evidence type="ECO:0000259" key="2">
    <source>
        <dbReference type="Pfam" id="PF02481"/>
    </source>
</evidence>
<dbReference type="NCBIfam" id="TIGR00732">
    <property type="entry name" value="dprA"/>
    <property type="match status" value="1"/>
</dbReference>
<dbReference type="AlphaFoldDB" id="A0A9D1D8Z4"/>
<dbReference type="SUPFAM" id="SSF102405">
    <property type="entry name" value="MCP/YpsA-like"/>
    <property type="match status" value="1"/>
</dbReference>
<reference evidence="3" key="2">
    <citation type="journal article" date="2021" name="PeerJ">
        <title>Extensive microbial diversity within the chicken gut microbiome revealed by metagenomics and culture.</title>
        <authorList>
            <person name="Gilroy R."/>
            <person name="Ravi A."/>
            <person name="Getino M."/>
            <person name="Pursley I."/>
            <person name="Horton D.L."/>
            <person name="Alikhan N.F."/>
            <person name="Baker D."/>
            <person name="Gharbi K."/>
            <person name="Hall N."/>
            <person name="Watson M."/>
            <person name="Adriaenssens E.M."/>
            <person name="Foster-Nyarko E."/>
            <person name="Jarju S."/>
            <person name="Secka A."/>
            <person name="Antonio M."/>
            <person name="Oren A."/>
            <person name="Chaudhuri R.R."/>
            <person name="La Ragione R."/>
            <person name="Hildebrand F."/>
            <person name="Pallen M.J."/>
        </authorList>
    </citation>
    <scope>NUCLEOTIDE SEQUENCE</scope>
    <source>
        <strain evidence="3">ChiSjej4B22-8148</strain>
    </source>
</reference>
<evidence type="ECO:0000313" key="3">
    <source>
        <dbReference type="EMBL" id="HIR13785.1"/>
    </source>
</evidence>
<dbReference type="Gene3D" id="3.40.50.450">
    <property type="match status" value="1"/>
</dbReference>
<dbReference type="PANTHER" id="PTHR43022:SF1">
    <property type="entry name" value="PROTEIN SMF"/>
    <property type="match status" value="1"/>
</dbReference>
<feature type="domain" description="Smf/DprA SLOG" evidence="2">
    <location>
        <begin position="90"/>
        <end position="296"/>
    </location>
</feature>
<dbReference type="InterPro" id="IPR003488">
    <property type="entry name" value="DprA"/>
</dbReference>
<gene>
    <name evidence="3" type="primary">dprA</name>
    <name evidence="3" type="ORF">IAB31_07670</name>
</gene>
<evidence type="ECO:0000256" key="1">
    <source>
        <dbReference type="ARBA" id="ARBA00006525"/>
    </source>
</evidence>
<proteinExistence type="inferred from homology"/>
<evidence type="ECO:0000313" key="4">
    <source>
        <dbReference type="Proteomes" id="UP000886757"/>
    </source>
</evidence>
<protein>
    <submittedName>
        <fullName evidence="3">DNA-protecting protein DprA</fullName>
    </submittedName>
</protein>
<comment type="similarity">
    <text evidence="1">Belongs to the DprA/Smf family.</text>
</comment>
<name>A0A9D1D8Z4_9FIRM</name>
<dbReference type="Pfam" id="PF02481">
    <property type="entry name" value="DNA_processg_A"/>
    <property type="match status" value="1"/>
</dbReference>
<organism evidence="3 4">
    <name type="scientific">Candidatus Choladousia intestinavium</name>
    <dbReference type="NCBI Taxonomy" id="2840727"/>
    <lineage>
        <taxon>Bacteria</taxon>
        <taxon>Bacillati</taxon>
        <taxon>Bacillota</taxon>
        <taxon>Clostridia</taxon>
        <taxon>Lachnospirales</taxon>
        <taxon>Lachnospiraceae</taxon>
        <taxon>Lachnospiraceae incertae sedis</taxon>
        <taxon>Candidatus Choladousia</taxon>
    </lineage>
</organism>
<comment type="caution">
    <text evidence="3">The sequence shown here is derived from an EMBL/GenBank/DDBJ whole genome shotgun (WGS) entry which is preliminary data.</text>
</comment>
<dbReference type="InterPro" id="IPR057666">
    <property type="entry name" value="DrpA_SLOG"/>
</dbReference>
<dbReference type="GO" id="GO:0009294">
    <property type="term" value="P:DNA-mediated transformation"/>
    <property type="evidence" value="ECO:0007669"/>
    <property type="project" value="InterPro"/>
</dbReference>
<dbReference type="Proteomes" id="UP000886757">
    <property type="component" value="Unassembled WGS sequence"/>
</dbReference>
<reference evidence="3" key="1">
    <citation type="submission" date="2020-10" db="EMBL/GenBank/DDBJ databases">
        <authorList>
            <person name="Gilroy R."/>
        </authorList>
    </citation>
    <scope>NUCLEOTIDE SEQUENCE</scope>
    <source>
        <strain evidence="3">ChiSjej4B22-8148</strain>
    </source>
</reference>
<dbReference type="PANTHER" id="PTHR43022">
    <property type="entry name" value="PROTEIN SMF"/>
    <property type="match status" value="1"/>
</dbReference>
<dbReference type="EMBL" id="DVGK01000085">
    <property type="protein sequence ID" value="HIR13785.1"/>
    <property type="molecule type" value="Genomic_DNA"/>
</dbReference>
<accession>A0A9D1D8Z4</accession>